<evidence type="ECO:0000256" key="7">
    <source>
        <dbReference type="ARBA" id="ARBA00022840"/>
    </source>
</evidence>
<comment type="domain">
    <text evidence="8">The EXKPK motif is conserved in inositol-pentakisphosphate 2-kinases of both family 1 and 2.</text>
</comment>
<gene>
    <name evidence="9" type="ORF">D9756_001462</name>
</gene>
<evidence type="ECO:0000256" key="3">
    <source>
        <dbReference type="ARBA" id="ARBA00014846"/>
    </source>
</evidence>
<evidence type="ECO:0000256" key="5">
    <source>
        <dbReference type="ARBA" id="ARBA00022741"/>
    </source>
</evidence>
<evidence type="ECO:0000313" key="9">
    <source>
        <dbReference type="EMBL" id="KAF5358426.1"/>
    </source>
</evidence>
<evidence type="ECO:0000256" key="2">
    <source>
        <dbReference type="ARBA" id="ARBA00012023"/>
    </source>
</evidence>
<name>A0A8H5G544_9AGAR</name>
<dbReference type="OrthoDB" id="272370at2759"/>
<dbReference type="EMBL" id="JAACJO010000005">
    <property type="protein sequence ID" value="KAF5358426.1"/>
    <property type="molecule type" value="Genomic_DNA"/>
</dbReference>
<dbReference type="Gene3D" id="3.30.200.110">
    <property type="entry name" value="Inositol-pentakisphosphate 2-kinase, N-lobe"/>
    <property type="match status" value="1"/>
</dbReference>
<keyword evidence="10" id="KW-1185">Reference proteome</keyword>
<dbReference type="AlphaFoldDB" id="A0A8H5G544"/>
<evidence type="ECO:0000256" key="6">
    <source>
        <dbReference type="ARBA" id="ARBA00022777"/>
    </source>
</evidence>
<dbReference type="PANTHER" id="PTHR14456">
    <property type="entry name" value="INOSITOL POLYPHOSPHATE KINASE 1"/>
    <property type="match status" value="1"/>
</dbReference>
<dbReference type="InterPro" id="IPR043001">
    <property type="entry name" value="IP5_2-K_N_lobe"/>
</dbReference>
<evidence type="ECO:0000256" key="8">
    <source>
        <dbReference type="RuleBase" id="RU364126"/>
    </source>
</evidence>
<dbReference type="InterPro" id="IPR009286">
    <property type="entry name" value="Ins_P5_2-kin"/>
</dbReference>
<dbReference type="GO" id="GO:0005524">
    <property type="term" value="F:ATP binding"/>
    <property type="evidence" value="ECO:0007669"/>
    <property type="project" value="UniProtKB-KW"/>
</dbReference>
<keyword evidence="7 8" id="KW-0067">ATP-binding</keyword>
<dbReference type="PANTHER" id="PTHR14456:SF2">
    <property type="entry name" value="INOSITOL-PENTAKISPHOSPHATE 2-KINASE"/>
    <property type="match status" value="1"/>
</dbReference>
<comment type="caution">
    <text evidence="9">The sequence shown here is derived from an EMBL/GenBank/DDBJ whole genome shotgun (WGS) entry which is preliminary data.</text>
</comment>
<keyword evidence="4 8" id="KW-0808">Transferase</keyword>
<comment type="catalytic activity">
    <reaction evidence="1 8">
        <text>1D-myo-inositol 1,3,4,5,6-pentakisphosphate + ATP = 1D-myo-inositol hexakisphosphate + ADP + H(+)</text>
        <dbReference type="Rhea" id="RHEA:20313"/>
        <dbReference type="ChEBI" id="CHEBI:15378"/>
        <dbReference type="ChEBI" id="CHEBI:30616"/>
        <dbReference type="ChEBI" id="CHEBI:57733"/>
        <dbReference type="ChEBI" id="CHEBI:58130"/>
        <dbReference type="ChEBI" id="CHEBI:456216"/>
        <dbReference type="EC" id="2.7.1.158"/>
    </reaction>
</comment>
<accession>A0A8H5G544</accession>
<dbReference type="GO" id="GO:0035299">
    <property type="term" value="F:inositol-1,3,4,5,6-pentakisphosphate 2-kinase activity"/>
    <property type="evidence" value="ECO:0007669"/>
    <property type="project" value="UniProtKB-EC"/>
</dbReference>
<dbReference type="GO" id="GO:0032958">
    <property type="term" value="P:inositol phosphate biosynthetic process"/>
    <property type="evidence" value="ECO:0007669"/>
    <property type="project" value="TreeGrafter"/>
</dbReference>
<reference evidence="9 10" key="1">
    <citation type="journal article" date="2020" name="ISME J.">
        <title>Uncovering the hidden diversity of litter-decomposition mechanisms in mushroom-forming fungi.</title>
        <authorList>
            <person name="Floudas D."/>
            <person name="Bentzer J."/>
            <person name="Ahren D."/>
            <person name="Johansson T."/>
            <person name="Persson P."/>
            <person name="Tunlid A."/>
        </authorList>
    </citation>
    <scope>NUCLEOTIDE SEQUENCE [LARGE SCALE GENOMIC DNA]</scope>
    <source>
        <strain evidence="9 10">CBS 146.42</strain>
    </source>
</reference>
<keyword evidence="6 8" id="KW-0418">Kinase</keyword>
<dbReference type="Pfam" id="PF06090">
    <property type="entry name" value="Ins_P5_2-kin"/>
    <property type="match status" value="1"/>
</dbReference>
<proteinExistence type="predicted"/>
<dbReference type="GO" id="GO:0005634">
    <property type="term" value="C:nucleus"/>
    <property type="evidence" value="ECO:0007669"/>
    <property type="project" value="TreeGrafter"/>
</dbReference>
<organism evidence="9 10">
    <name type="scientific">Leucocoprinus leucothites</name>
    <dbReference type="NCBI Taxonomy" id="201217"/>
    <lineage>
        <taxon>Eukaryota</taxon>
        <taxon>Fungi</taxon>
        <taxon>Dikarya</taxon>
        <taxon>Basidiomycota</taxon>
        <taxon>Agaricomycotina</taxon>
        <taxon>Agaricomycetes</taxon>
        <taxon>Agaricomycetidae</taxon>
        <taxon>Agaricales</taxon>
        <taxon>Agaricineae</taxon>
        <taxon>Agaricaceae</taxon>
        <taxon>Leucocoprinus</taxon>
    </lineage>
</organism>
<evidence type="ECO:0000256" key="4">
    <source>
        <dbReference type="ARBA" id="ARBA00022679"/>
    </source>
</evidence>
<dbReference type="EC" id="2.7.1.158" evidence="2 8"/>
<evidence type="ECO:0000313" key="10">
    <source>
        <dbReference type="Proteomes" id="UP000559027"/>
    </source>
</evidence>
<protein>
    <recommendedName>
        <fullName evidence="3 8">Inositol-pentakisphosphate 2-kinase</fullName>
        <ecNumber evidence="2 8">2.7.1.158</ecNumber>
    </recommendedName>
</protein>
<dbReference type="Proteomes" id="UP000559027">
    <property type="component" value="Unassembled WGS sequence"/>
</dbReference>
<keyword evidence="5 8" id="KW-0547">Nucleotide-binding</keyword>
<comment type="function">
    <text evidence="8">Phosphorylates Ins(1,3,4,5,6)P5 at position 2 to form Ins(1,2,3,4,5,6)P6 (InsP6 or phytate).</text>
</comment>
<sequence>MIMFKLSTPTPTLKGAMDDITQTLASHWKYVSEGGATIVFSYVGPPDPSYDGMVLRLRKAVNESRPEPDVDGENEPDDPIIEYQTRCMERLLPRKNLPGLRSVRLERDWLERLAEKHEKERPEVRTKKDHIDFSRKKGVLATDLVGGDWIAVEVKQPRYISPNTLLAEMGLFALSDPSIGGDKDDQDADLSFFFMRNQKNQGYVNNYCPLDLFSGSADRVRKAIDSLWDAWEQSNGGVNNLKVFASGKVVEPDKVKHLLDGKFDGISSHEQIEQEFKEALFTTLLESPVLAIISKLQRTLDALDIEGLSKLWRETELQSPLYQSAHKSYFEQPISNERIPTTPLGVPSAYLPTSEPSISDWVEFLDIFQSTQAAEMDHSQPKTENLRYYLMAHLLSATFKDCSIIVKLDFLKPGNQSGRRVYPVSVIDLDPKSLDRLQRWEQLDREIVRSYTPLERKICIDG</sequence>
<evidence type="ECO:0000256" key="1">
    <source>
        <dbReference type="ARBA" id="ARBA00001774"/>
    </source>
</evidence>